<reference evidence="7" key="1">
    <citation type="journal article" date="2019" name="Int. J. Syst. Evol. Microbiol.">
        <title>The Global Catalogue of Microorganisms (GCM) 10K type strain sequencing project: providing services to taxonomists for standard genome sequencing and annotation.</title>
        <authorList>
            <consortium name="The Broad Institute Genomics Platform"/>
            <consortium name="The Broad Institute Genome Sequencing Center for Infectious Disease"/>
            <person name="Wu L."/>
            <person name="Ma J."/>
        </authorList>
    </citation>
    <scope>NUCLEOTIDE SEQUENCE [LARGE SCALE GENOMIC DNA]</scope>
    <source>
        <strain evidence="7">JCM 19015</strain>
    </source>
</reference>
<keyword evidence="1" id="KW-0547">Nucleotide-binding</keyword>
<comment type="caution">
    <text evidence="6">The sequence shown here is derived from an EMBL/GenBank/DDBJ whole genome shotgun (WGS) entry which is preliminary data.</text>
</comment>
<feature type="compositionally biased region" description="Basic and acidic residues" evidence="5">
    <location>
        <begin position="1241"/>
        <end position="1251"/>
    </location>
</feature>
<accession>A0ABP8ZB67</accession>
<evidence type="ECO:0000256" key="1">
    <source>
        <dbReference type="ARBA" id="ARBA00022741"/>
    </source>
</evidence>
<evidence type="ECO:0000256" key="2">
    <source>
        <dbReference type="ARBA" id="ARBA00022801"/>
    </source>
</evidence>
<dbReference type="PANTHER" id="PTHR43788">
    <property type="entry name" value="DNA2/NAM7 HELICASE FAMILY MEMBER"/>
    <property type="match status" value="1"/>
</dbReference>
<dbReference type="InterPro" id="IPR050534">
    <property type="entry name" value="Coronavir_polyprotein_1ab"/>
</dbReference>
<dbReference type="EMBL" id="BAABLP010000005">
    <property type="protein sequence ID" value="GAA4751609.1"/>
    <property type="molecule type" value="Genomic_DNA"/>
</dbReference>
<dbReference type="InterPro" id="IPR027417">
    <property type="entry name" value="P-loop_NTPase"/>
</dbReference>
<evidence type="ECO:0000256" key="3">
    <source>
        <dbReference type="ARBA" id="ARBA00022806"/>
    </source>
</evidence>
<protein>
    <recommendedName>
        <fullName evidence="8">AAA family ATPase</fullName>
    </recommendedName>
</protein>
<feature type="region of interest" description="Disordered" evidence="5">
    <location>
        <begin position="1"/>
        <end position="31"/>
    </location>
</feature>
<dbReference type="Gene3D" id="3.40.50.300">
    <property type="entry name" value="P-loop containing nucleotide triphosphate hydrolases"/>
    <property type="match status" value="2"/>
</dbReference>
<sequence length="1307" mass="142281">MLHAEEEREAEQAPAPRVATGTGLATAPNALSVGDPRFTPVNSAVGAWDRWRDELEQVGGISPLIRFEDSVRTRIELSTTHPSGLAQFITGKTTLLSNLIRDDLAFRTASAAASTLTAKAVELAATRGLDGMHLAIGLAEWRFEKQDFRGPVLLRPLAIRRYGRDFELRLKGSLQLNPGLVAAMREQYDIELDPAAFVALALQAGAFKPQPVIDRLRELTGHLQRFSVQPRLLISSFGEVGAALLADARDLSHPVIDAVAGNPTAVARITGATERVEVIPQDQRPPTLDGALLDADPEQEQAVAEIAAGHHLAVHALPGTGATQTIVNAIGSLVAQHKRVLVVSPRHATLRAVAGRLADIGLPGLTASGRSARRDLIQAITRNERAEAAETGEVDEALTRLRSVLLDYRAALGRRDPVLRVSVLDALGELSRLALLPSPPATTARLSTRAMEALAMDRGAVQQDLLHAAALGEFRVGPLDSPWYGAVFADGQGAAQAHALAKRLSATEVPRLLERADQLIAGSRFRPFGTVAELGVYLRLLLDIRETLDKFQPAVFDRSLGELILATGPRRDSSEMSSVNRRRLKRLAKEYLRPGVHVADLHDWLQRIQQQRVLHQRFVTAGQTPDVPAGITDLWTEHSAVAADLAALDEPLGLTGTPDSLLQEPIDGLGDRLAALAADSDVLENLQDRQTVMARLKAQDLAPLLEDLAGRHVPPERVGAELELAWWKSVLERLLAEDPALLGANTTVLDRLEQDFRLVDEAHAGANAKRLAWQLADAWRLALADRGAEAEALRQLLQKKVDDFQVLHREAPHLIKLLSPVWLASPYEVHTLGDVVFDAVFVVDAGALSFAEGLGAIRRAKQVVVFGDPVTQTPMPFDIAVRETEHEQETQKRLDERQADSVFQRIADLVPTVELRTSYRAGGEDLAELVNRRFYDGRIVSVPWAGTFLGHGSLVLDYVDNGHGLPDAETGTVEATEPEVQRVVERVLDHAATRPRESLMVISGSAKHAIKVQQAVMKALVRRGDVTEFFTRDQAEPFIVVTLAEAVGHSRDRVILSVGFGRTPHGRTLSQLGPLARPGGERLLAAAVTRARRSLAIVSCFRPADLDGDRMPAGVLALRRLLADAEGRISDEEIDDDRDAMLVDLARRLRALGMTASLGYHDKLGLVASHGARAITVETDAALQGSSLRQGLRLRPEMLKRLGWHYLRVHSFDLFSDPDMIAQRIAIALGPRAHSADDDDPDRRGPHLTEPRRHRRVRTQPVPGSDPTPSAGERAAEDEPAAWGDAALAPDTANDARLRADKPPHWG</sequence>
<evidence type="ECO:0000313" key="6">
    <source>
        <dbReference type="EMBL" id="GAA4751609.1"/>
    </source>
</evidence>
<keyword evidence="3" id="KW-0347">Helicase</keyword>
<evidence type="ECO:0000313" key="7">
    <source>
        <dbReference type="Proteomes" id="UP001500121"/>
    </source>
</evidence>
<evidence type="ECO:0000256" key="4">
    <source>
        <dbReference type="ARBA" id="ARBA00022840"/>
    </source>
</evidence>
<evidence type="ECO:0000256" key="5">
    <source>
        <dbReference type="SAM" id="MobiDB-lite"/>
    </source>
</evidence>
<dbReference type="Proteomes" id="UP001500121">
    <property type="component" value="Unassembled WGS sequence"/>
</dbReference>
<evidence type="ECO:0008006" key="8">
    <source>
        <dbReference type="Google" id="ProtNLM"/>
    </source>
</evidence>
<gene>
    <name evidence="6" type="ORF">GCM10025783_25290</name>
</gene>
<name>A0ABP8ZB67_9MICO</name>
<keyword evidence="4" id="KW-0067">ATP-binding</keyword>
<feature type="compositionally biased region" description="Basic and acidic residues" evidence="5">
    <location>
        <begin position="1294"/>
        <end position="1307"/>
    </location>
</feature>
<dbReference type="PANTHER" id="PTHR43788:SF16">
    <property type="entry name" value="HELICASE WITH ZINC FINGER 2"/>
    <property type="match status" value="1"/>
</dbReference>
<proteinExistence type="predicted"/>
<organism evidence="6 7">
    <name type="scientific">Amnibacterium soli</name>
    <dbReference type="NCBI Taxonomy" id="1282736"/>
    <lineage>
        <taxon>Bacteria</taxon>
        <taxon>Bacillati</taxon>
        <taxon>Actinomycetota</taxon>
        <taxon>Actinomycetes</taxon>
        <taxon>Micrococcales</taxon>
        <taxon>Microbacteriaceae</taxon>
        <taxon>Amnibacterium</taxon>
    </lineage>
</organism>
<keyword evidence="2" id="KW-0378">Hydrolase</keyword>
<dbReference type="SUPFAM" id="SSF52540">
    <property type="entry name" value="P-loop containing nucleoside triphosphate hydrolases"/>
    <property type="match status" value="1"/>
</dbReference>
<feature type="region of interest" description="Disordered" evidence="5">
    <location>
        <begin position="1232"/>
        <end position="1307"/>
    </location>
</feature>
<keyword evidence="7" id="KW-1185">Reference proteome</keyword>